<keyword evidence="5" id="KW-0964">Secreted</keyword>
<dbReference type="Gramene" id="RZC75777">
    <property type="protein sequence ID" value="RZC75777"/>
    <property type="gene ID" value="C5167_000110"/>
</dbReference>
<evidence type="ECO:0000256" key="2">
    <source>
        <dbReference type="ARBA" id="ARBA00004191"/>
    </source>
</evidence>
<organism evidence="6 7">
    <name type="scientific">Papaver somniferum</name>
    <name type="common">Opium poppy</name>
    <dbReference type="NCBI Taxonomy" id="3469"/>
    <lineage>
        <taxon>Eukaryota</taxon>
        <taxon>Viridiplantae</taxon>
        <taxon>Streptophyta</taxon>
        <taxon>Embryophyta</taxon>
        <taxon>Tracheophyta</taxon>
        <taxon>Spermatophyta</taxon>
        <taxon>Magnoliopsida</taxon>
        <taxon>Ranunculales</taxon>
        <taxon>Papaveraceae</taxon>
        <taxon>Papaveroideae</taxon>
        <taxon>Papaver</taxon>
    </lineage>
</organism>
<dbReference type="Proteomes" id="UP000316621">
    <property type="component" value="Chromosome 9"/>
</dbReference>
<protein>
    <recommendedName>
        <fullName evidence="5">Pectin acetylesterase</fullName>
        <ecNumber evidence="5">3.1.1.-</ecNumber>
    </recommendedName>
</protein>
<evidence type="ECO:0000313" key="6">
    <source>
        <dbReference type="EMBL" id="RZC75777.1"/>
    </source>
</evidence>
<comment type="similarity">
    <text evidence="3 5">Belongs to the pectinacetylesterase family.</text>
</comment>
<dbReference type="PANTHER" id="PTHR21562">
    <property type="entry name" value="NOTUM-RELATED"/>
    <property type="match status" value="1"/>
</dbReference>
<reference evidence="6 7" key="1">
    <citation type="journal article" date="2018" name="Science">
        <title>The opium poppy genome and morphinan production.</title>
        <authorList>
            <person name="Guo L."/>
            <person name="Winzer T."/>
            <person name="Yang X."/>
            <person name="Li Y."/>
            <person name="Ning Z."/>
            <person name="He Z."/>
            <person name="Teodor R."/>
            <person name="Lu Y."/>
            <person name="Bowser T.A."/>
            <person name="Graham I.A."/>
            <person name="Ye K."/>
        </authorList>
    </citation>
    <scope>NUCLEOTIDE SEQUENCE [LARGE SCALE GENOMIC DNA]</scope>
    <source>
        <strain evidence="7">cv. HN1</strain>
        <tissue evidence="6">Leaves</tissue>
    </source>
</reference>
<dbReference type="OMA" id="FMKPILY"/>
<dbReference type="EC" id="3.1.1.-" evidence="5"/>
<evidence type="ECO:0000256" key="1">
    <source>
        <dbReference type="ARBA" id="ARBA00003534"/>
    </source>
</evidence>
<comment type="function">
    <text evidence="1 5">Hydrolyzes acetyl esters in homogalacturonan regions of pectin. In type I primary cell wall, galacturonic acid residues of pectin can be acetylated at the O-2 and O-3 positions. Decreasing the degree of acetylation of pectin gels in vitro alters their physical properties.</text>
</comment>
<keyword evidence="5" id="KW-0961">Cell wall biogenesis/degradation</keyword>
<dbReference type="AlphaFoldDB" id="A0A4Y7KSI9"/>
<dbReference type="GO" id="GO:0071555">
    <property type="term" value="P:cell wall organization"/>
    <property type="evidence" value="ECO:0007669"/>
    <property type="project" value="UniProtKB-KW"/>
</dbReference>
<evidence type="ECO:0000256" key="3">
    <source>
        <dbReference type="ARBA" id="ARBA00005784"/>
    </source>
</evidence>
<keyword evidence="7" id="KW-1185">Reference proteome</keyword>
<accession>A0A4Y7KSI9</accession>
<name>A0A4Y7KSI9_PAPSO</name>
<keyword evidence="5" id="KW-0378">Hydrolase</keyword>
<dbReference type="Pfam" id="PF03283">
    <property type="entry name" value="PAE"/>
    <property type="match status" value="1"/>
</dbReference>
<dbReference type="GO" id="GO:0016787">
    <property type="term" value="F:hydrolase activity"/>
    <property type="evidence" value="ECO:0007669"/>
    <property type="project" value="UniProtKB-KW"/>
</dbReference>
<dbReference type="PANTHER" id="PTHR21562:SF83">
    <property type="entry name" value="PECTIN ACETYLESTERASE 4"/>
    <property type="match status" value="1"/>
</dbReference>
<proteinExistence type="inferred from homology"/>
<keyword evidence="4 5" id="KW-0134">Cell wall</keyword>
<evidence type="ECO:0000256" key="4">
    <source>
        <dbReference type="ARBA" id="ARBA00022512"/>
    </source>
</evidence>
<comment type="subcellular location">
    <subcellularLocation>
        <location evidence="2 5">Secreted</location>
        <location evidence="2 5">Cell wall</location>
    </subcellularLocation>
</comment>
<sequence length="391" mass="44105">MEDLYLRMINKAIKLSILEQFELLIVCLDGSAPAFHFSRGFGSGADNWLIHLEGGGLCNTMKSCSERKQSPIGSSKFMEKMGFGGILSSNKSKNPGFYNWNKVKVRYCDGAFFFSGTRTGEYEYNTTGQLYFRGQLIWDAVMVELMELGIYNAKQILTTQIMQAFLTGCSAGGLATLIHCDSFAELFTPGKVNVKCLSDAGFFIDEKDISGGRTIRSFFHGVVKFQGMVASLNKACLAELKPFTGSLSQCLFPQNFVKNLKTPVFLVNPSYDALQIENVLLPPSAYDYWAKCTKDIAQCSPSMLYKLHAFRDSMLRVLSQYKRKKNIGMFIDSCFAHCQTDSDKWHLHSPRINNKTIAEAVGDWYFNRNTVHYINNCRYPCNPTCSNKVWE</sequence>
<dbReference type="InterPro" id="IPR004963">
    <property type="entry name" value="PAE/NOTUM"/>
</dbReference>
<evidence type="ECO:0000313" key="7">
    <source>
        <dbReference type="Proteomes" id="UP000316621"/>
    </source>
</evidence>
<dbReference type="STRING" id="3469.A0A4Y7KSI9"/>
<gene>
    <name evidence="6" type="ORF">C5167_000110</name>
</gene>
<dbReference type="EMBL" id="CM010723">
    <property type="protein sequence ID" value="RZC75777.1"/>
    <property type="molecule type" value="Genomic_DNA"/>
</dbReference>
<evidence type="ECO:0000256" key="5">
    <source>
        <dbReference type="RuleBase" id="RU363114"/>
    </source>
</evidence>